<dbReference type="InterPro" id="IPR058851">
    <property type="entry name" value="CALS1_helical"/>
</dbReference>
<dbReference type="GO" id="GO:0000148">
    <property type="term" value="C:1,3-beta-D-glucan synthase complex"/>
    <property type="evidence" value="ECO:0007669"/>
    <property type="project" value="InterPro"/>
</dbReference>
<dbReference type="GO" id="GO:0008360">
    <property type="term" value="P:regulation of cell shape"/>
    <property type="evidence" value="ECO:0007669"/>
    <property type="project" value="UniProtKB-KW"/>
</dbReference>
<dbReference type="Pfam" id="PF25968">
    <property type="entry name" value="CALS1"/>
    <property type="match status" value="1"/>
</dbReference>
<comment type="catalytic activity">
    <reaction evidence="13">
        <text>[(1-&gt;3)-beta-D-glucosyl](n) + UDP-alpha-D-glucose = [(1-&gt;3)-beta-D-glucosyl](n+1) + UDP + H(+)</text>
        <dbReference type="Rhea" id="RHEA:21476"/>
        <dbReference type="Rhea" id="RHEA-COMP:11146"/>
        <dbReference type="Rhea" id="RHEA-COMP:14303"/>
        <dbReference type="ChEBI" id="CHEBI:15378"/>
        <dbReference type="ChEBI" id="CHEBI:37671"/>
        <dbReference type="ChEBI" id="CHEBI:58223"/>
        <dbReference type="ChEBI" id="CHEBI:58885"/>
        <dbReference type="EC" id="2.4.1.34"/>
    </reaction>
</comment>
<feature type="transmembrane region" description="Helical" evidence="14">
    <location>
        <begin position="1004"/>
        <end position="1024"/>
    </location>
</feature>
<feature type="transmembrane region" description="Helical" evidence="14">
    <location>
        <begin position="302"/>
        <end position="324"/>
    </location>
</feature>
<keyword evidence="17" id="KW-1185">Reference proteome</keyword>
<feature type="transmembrane region" description="Helical" evidence="14">
    <location>
        <begin position="273"/>
        <end position="290"/>
    </location>
</feature>
<dbReference type="GO" id="GO:0003843">
    <property type="term" value="F:1,3-beta-D-glucan synthase activity"/>
    <property type="evidence" value="ECO:0007669"/>
    <property type="project" value="UniProtKB-EC"/>
</dbReference>
<evidence type="ECO:0000256" key="11">
    <source>
        <dbReference type="ARBA" id="ARBA00023316"/>
    </source>
</evidence>
<feature type="transmembrane region" description="Helical" evidence="14">
    <location>
        <begin position="461"/>
        <end position="484"/>
    </location>
</feature>
<comment type="subcellular location">
    <subcellularLocation>
        <location evidence="1">Cell membrane</location>
        <topology evidence="1">Multi-pass membrane protein</topology>
    </subcellularLocation>
</comment>
<evidence type="ECO:0000256" key="3">
    <source>
        <dbReference type="ARBA" id="ARBA00012589"/>
    </source>
</evidence>
<dbReference type="EC" id="2.4.1.34" evidence="3"/>
<dbReference type="Proteomes" id="UP001159364">
    <property type="component" value="Linkage Group LG10"/>
</dbReference>
<keyword evidence="4" id="KW-1003">Cell membrane</keyword>
<evidence type="ECO:0000256" key="6">
    <source>
        <dbReference type="ARBA" id="ARBA00022679"/>
    </source>
</evidence>
<dbReference type="InterPro" id="IPR003440">
    <property type="entry name" value="Glyco_trans_48_dom"/>
</dbReference>
<dbReference type="InterPro" id="IPR026899">
    <property type="entry name" value="FKS1-like_dom1"/>
</dbReference>
<keyword evidence="11" id="KW-0961">Cell wall biogenesis/degradation</keyword>
<dbReference type="PANTHER" id="PTHR12741">
    <property type="entry name" value="LYST-INTERACTING PROTEIN LIP5 DOPAMINE RESPONSIVE PROTEIN DRG-1"/>
    <property type="match status" value="1"/>
</dbReference>
<evidence type="ECO:0000256" key="13">
    <source>
        <dbReference type="ARBA" id="ARBA00047777"/>
    </source>
</evidence>
<feature type="transmembrane region" description="Helical" evidence="14">
    <location>
        <begin position="972"/>
        <end position="992"/>
    </location>
</feature>
<name>A0AAV8SLP5_9ROSI</name>
<evidence type="ECO:0000259" key="15">
    <source>
        <dbReference type="SMART" id="SM01205"/>
    </source>
</evidence>
<evidence type="ECO:0000256" key="2">
    <source>
        <dbReference type="ARBA" id="ARBA00009040"/>
    </source>
</evidence>
<evidence type="ECO:0000256" key="12">
    <source>
        <dbReference type="ARBA" id="ARBA00032165"/>
    </source>
</evidence>
<evidence type="ECO:0000256" key="14">
    <source>
        <dbReference type="SAM" id="Phobius"/>
    </source>
</evidence>
<keyword evidence="6" id="KW-0808">Transferase</keyword>
<protein>
    <recommendedName>
        <fullName evidence="12">1,3-beta-glucan synthase</fullName>
        <ecNumber evidence="3">2.4.1.34</ecNumber>
    </recommendedName>
    <alternativeName>
        <fullName evidence="12">1,3-beta-glucan synthase</fullName>
    </alternativeName>
</protein>
<dbReference type="GO" id="GO:0071555">
    <property type="term" value="P:cell wall organization"/>
    <property type="evidence" value="ECO:0007669"/>
    <property type="project" value="UniProtKB-KW"/>
</dbReference>
<dbReference type="EMBL" id="JAIWQS010000010">
    <property type="protein sequence ID" value="KAJ8752929.1"/>
    <property type="molecule type" value="Genomic_DNA"/>
</dbReference>
<evidence type="ECO:0000313" key="17">
    <source>
        <dbReference type="Proteomes" id="UP001159364"/>
    </source>
</evidence>
<dbReference type="GO" id="GO:0006075">
    <property type="term" value="P:(1-&gt;3)-beta-D-glucan biosynthetic process"/>
    <property type="evidence" value="ECO:0007669"/>
    <property type="project" value="InterPro"/>
</dbReference>
<reference evidence="16 17" key="1">
    <citation type="submission" date="2021-09" db="EMBL/GenBank/DDBJ databases">
        <title>Genomic insights and catalytic innovation underlie evolution of tropane alkaloids biosynthesis.</title>
        <authorList>
            <person name="Wang Y.-J."/>
            <person name="Tian T."/>
            <person name="Huang J.-P."/>
            <person name="Huang S.-X."/>
        </authorList>
    </citation>
    <scope>NUCLEOTIDE SEQUENCE [LARGE SCALE GENOMIC DNA]</scope>
    <source>
        <strain evidence="16">KIB-2018</strain>
        <tissue evidence="16">Leaf</tissue>
    </source>
</reference>
<feature type="transmembrane region" description="Helical" evidence="14">
    <location>
        <begin position="490"/>
        <end position="509"/>
    </location>
</feature>
<organism evidence="16 17">
    <name type="scientific">Erythroxylum novogranatense</name>
    <dbReference type="NCBI Taxonomy" id="1862640"/>
    <lineage>
        <taxon>Eukaryota</taxon>
        <taxon>Viridiplantae</taxon>
        <taxon>Streptophyta</taxon>
        <taxon>Embryophyta</taxon>
        <taxon>Tracheophyta</taxon>
        <taxon>Spermatophyta</taxon>
        <taxon>Magnoliopsida</taxon>
        <taxon>eudicotyledons</taxon>
        <taxon>Gunneridae</taxon>
        <taxon>Pentapetalae</taxon>
        <taxon>rosids</taxon>
        <taxon>fabids</taxon>
        <taxon>Malpighiales</taxon>
        <taxon>Erythroxylaceae</taxon>
        <taxon>Erythroxylum</taxon>
    </lineage>
</organism>
<feature type="transmembrane region" description="Helical" evidence="14">
    <location>
        <begin position="1079"/>
        <end position="1102"/>
    </location>
</feature>
<evidence type="ECO:0000256" key="8">
    <source>
        <dbReference type="ARBA" id="ARBA00022960"/>
    </source>
</evidence>
<proteinExistence type="inferred from homology"/>
<dbReference type="GO" id="GO:0005886">
    <property type="term" value="C:plasma membrane"/>
    <property type="evidence" value="ECO:0007669"/>
    <property type="project" value="UniProtKB-SubCell"/>
</dbReference>
<keyword evidence="7 14" id="KW-0812">Transmembrane</keyword>
<evidence type="ECO:0000256" key="7">
    <source>
        <dbReference type="ARBA" id="ARBA00022692"/>
    </source>
</evidence>
<feature type="domain" description="1,3-beta-glucan synthase component FKS1-like" evidence="15">
    <location>
        <begin position="157"/>
        <end position="238"/>
    </location>
</feature>
<comment type="similarity">
    <text evidence="2">Belongs to the glycosyltransferase 48 family.</text>
</comment>
<dbReference type="Pfam" id="PF02364">
    <property type="entry name" value="Glucan_synthase"/>
    <property type="match status" value="3"/>
</dbReference>
<evidence type="ECO:0000256" key="4">
    <source>
        <dbReference type="ARBA" id="ARBA00022475"/>
    </source>
</evidence>
<gene>
    <name evidence="16" type="ORF">K2173_008664</name>
</gene>
<keyword evidence="8" id="KW-0133">Cell shape</keyword>
<dbReference type="AlphaFoldDB" id="A0AAV8SLP5"/>
<keyword evidence="5" id="KW-0328">Glycosyltransferase</keyword>
<evidence type="ECO:0000256" key="1">
    <source>
        <dbReference type="ARBA" id="ARBA00004651"/>
    </source>
</evidence>
<dbReference type="PANTHER" id="PTHR12741:SF102">
    <property type="entry name" value="CALLOSE SYNTHASE 11"/>
    <property type="match status" value="1"/>
</dbReference>
<keyword evidence="9 14" id="KW-1133">Transmembrane helix</keyword>
<evidence type="ECO:0000313" key="16">
    <source>
        <dbReference type="EMBL" id="KAJ8752929.1"/>
    </source>
</evidence>
<accession>A0AAV8SLP5</accession>
<evidence type="ECO:0000256" key="10">
    <source>
        <dbReference type="ARBA" id="ARBA00023136"/>
    </source>
</evidence>
<feature type="transmembrane region" description="Helical" evidence="14">
    <location>
        <begin position="940"/>
        <end position="960"/>
    </location>
</feature>
<comment type="caution">
    <text evidence="16">The sequence shown here is derived from an EMBL/GenBank/DDBJ whole genome shotgun (WGS) entry which is preliminary data.</text>
</comment>
<feature type="transmembrane region" description="Helical" evidence="14">
    <location>
        <begin position="774"/>
        <end position="797"/>
    </location>
</feature>
<evidence type="ECO:0000256" key="5">
    <source>
        <dbReference type="ARBA" id="ARBA00022676"/>
    </source>
</evidence>
<dbReference type="SMART" id="SM01205">
    <property type="entry name" value="FKS1_dom1"/>
    <property type="match status" value="1"/>
</dbReference>
<sequence length="1116" mass="129305">MCVDGTATIHHHVAPIYYSYTRDLNADQAPPPSPVPDVYNIIPILTDHRSLRYPEVPAVSATLLAVGNTAFCYSLFGFQRDNGSNQREHLVLHLANSQMRLDPPPSIPDTLHAALFRRFRKKLLENYTSWCSFLGRKSQVTIRERSKNNNNNSLHDLRCGLSTLLYIFLFGVSQESWFMLECLCYIYHHMAMELKDFIDRELTPILAAHFFLRFMENDDLDEFFLSRRCLKKLKWPIDLLSNYFATVKKSKRIKRRFVEREDVRNVFRSFDKLWVLLILHLCTSIIVAGRTQSIRGKLWKSVMCEVELLTCFITGPVLGFLIVFDAELKYSLVRGNMVVRIEDGAKVLGCYYMDYFVCSFLCHDLGAKAEVLGIGVFLYFLGLGMHLRNWIGAFCICSHGGFTRLFVGRGLVEGPLTTSSTHYFGFFRLVSKFVFSYFLQIKPLAAPTKALLNLGNMKYNWHEFFASSNKIVVVLIWLPVALIYFMDLHIWYSIFSSLVGVAIGFFSNLGEIRNIEQLRLRFQFFASAMQFNLMPEEQLSGPKMTLVKKLRDAILRYGLVEATRFALIWNEIITTFRVEDLISNREHELLELPPNYWNISVIRWPCVLLCNELLLALSQAMELADAPDRWVWLKICQSEYRRCAVIEAYDSVRYLLLKALKDHSEEISIVETFFHEIDSYIQIGKFTEAYKMMQLEKIHSKLILFIELLMKQKRDLNAAVNILQALYELGIREFPMVKRTTMQLRLEGLAPQSQSSENGLQLSFLMLKSMTRRIAFFSNSLFMIEKMMAFGVLTPYYDEEVCFGKENLRSQNEDGISTLFYLLKIYADEWKNFIERMHREGMEDDDEICDKKSRDLRQWASYRGQTLSRTMLAYLDSASEMHYGHPDVFDRCWFKKDQPPGLNQISMFEAKVASGNGEQTLSRDVYRLGHRLNFFRMLSFYYTTVGYYFDTMMVVLIGYASEKSTDNKAFAAILNQQFIIQIGLFTALPMIVENSLEHGFLQAVWDFLTMQLQLASLFYTFSLGTRTHYFATGRDFVVQHKSFADNNRLYARSHFVKAVELGVILTVYASNSPLAANTFVYILTMISSSLLVVSWILSPFLFDPSGFDWLKAVYVI</sequence>
<evidence type="ECO:0000256" key="9">
    <source>
        <dbReference type="ARBA" id="ARBA00022989"/>
    </source>
</evidence>
<keyword evidence="10 14" id="KW-0472">Membrane</keyword>